<keyword evidence="2" id="KW-0479">Metal-binding</keyword>
<keyword evidence="3 8" id="KW-0560">Oxidoreductase</keyword>
<sequence>MSNWVKVAPFDEFPKLGARVVRTTNKENIDIEIGVFRTEDDRIFAINNSCPHKGGPLSQGIVYGDKVACPLHSWKISLVDGKAEEPDVGETACFNTKIEDGVVYLELKN</sequence>
<dbReference type="AlphaFoldDB" id="A0A1J5TN51"/>
<dbReference type="PROSITE" id="PS51296">
    <property type="entry name" value="RIESKE"/>
    <property type="match status" value="1"/>
</dbReference>
<proteinExistence type="predicted"/>
<dbReference type="SUPFAM" id="SSF50022">
    <property type="entry name" value="ISP domain"/>
    <property type="match status" value="1"/>
</dbReference>
<dbReference type="Pfam" id="PF00355">
    <property type="entry name" value="Rieske"/>
    <property type="match status" value="1"/>
</dbReference>
<dbReference type="GO" id="GO:0042128">
    <property type="term" value="P:nitrate assimilation"/>
    <property type="evidence" value="ECO:0007669"/>
    <property type="project" value="UniProtKB-KW"/>
</dbReference>
<dbReference type="NCBIfam" id="TIGR02378">
    <property type="entry name" value="nirD_assim_sml"/>
    <property type="match status" value="1"/>
</dbReference>
<evidence type="ECO:0000259" key="7">
    <source>
        <dbReference type="PROSITE" id="PS51296"/>
    </source>
</evidence>
<evidence type="ECO:0000256" key="1">
    <source>
        <dbReference type="ARBA" id="ARBA00022714"/>
    </source>
</evidence>
<dbReference type="InterPro" id="IPR036922">
    <property type="entry name" value="Rieske_2Fe-2S_sf"/>
</dbReference>
<dbReference type="InterPro" id="IPR017941">
    <property type="entry name" value="Rieske_2Fe-2S"/>
</dbReference>
<evidence type="ECO:0000313" key="8">
    <source>
        <dbReference type="EMBL" id="OIR17648.1"/>
    </source>
</evidence>
<evidence type="ECO:0000256" key="4">
    <source>
        <dbReference type="ARBA" id="ARBA00023004"/>
    </source>
</evidence>
<evidence type="ECO:0000256" key="5">
    <source>
        <dbReference type="ARBA" id="ARBA00023014"/>
    </source>
</evidence>
<keyword evidence="1" id="KW-0001">2Fe-2S</keyword>
<reference evidence="8" key="1">
    <citation type="submission" date="2016-10" db="EMBL/GenBank/DDBJ databases">
        <title>Sequence of Gallionella enrichment culture.</title>
        <authorList>
            <person name="Poehlein A."/>
            <person name="Muehling M."/>
            <person name="Daniel R."/>
        </authorList>
    </citation>
    <scope>NUCLEOTIDE SEQUENCE</scope>
</reference>
<evidence type="ECO:0000256" key="2">
    <source>
        <dbReference type="ARBA" id="ARBA00022723"/>
    </source>
</evidence>
<gene>
    <name evidence="8" type="primary">nasE_2</name>
    <name evidence="8" type="ORF">GALL_18680</name>
</gene>
<dbReference type="PANTHER" id="PTHR21496:SF23">
    <property type="entry name" value="3-PHENYLPROPIONATE_CINNAMIC ACID DIOXYGENASE FERREDOXIN SUBUNIT"/>
    <property type="match status" value="1"/>
</dbReference>
<dbReference type="InterPro" id="IPR012748">
    <property type="entry name" value="Rieske-like_NirD"/>
</dbReference>
<dbReference type="EC" id="1.7.1.4" evidence="8"/>
<keyword evidence="6" id="KW-0534">Nitrate assimilation</keyword>
<evidence type="ECO:0000256" key="6">
    <source>
        <dbReference type="ARBA" id="ARBA00023063"/>
    </source>
</evidence>
<dbReference type="GO" id="GO:0008942">
    <property type="term" value="F:nitrite reductase [NAD(P)H] activity"/>
    <property type="evidence" value="ECO:0007669"/>
    <property type="project" value="UniProtKB-EC"/>
</dbReference>
<name>A0A1J5TN51_9ZZZZ</name>
<dbReference type="PANTHER" id="PTHR21496">
    <property type="entry name" value="FERREDOXIN-RELATED"/>
    <property type="match status" value="1"/>
</dbReference>
<keyword evidence="4" id="KW-0408">Iron</keyword>
<dbReference type="GO" id="GO:0051537">
    <property type="term" value="F:2 iron, 2 sulfur cluster binding"/>
    <property type="evidence" value="ECO:0007669"/>
    <property type="project" value="UniProtKB-KW"/>
</dbReference>
<evidence type="ECO:0000256" key="3">
    <source>
        <dbReference type="ARBA" id="ARBA00023002"/>
    </source>
</evidence>
<comment type="caution">
    <text evidence="8">The sequence shown here is derived from an EMBL/GenBank/DDBJ whole genome shotgun (WGS) entry which is preliminary data.</text>
</comment>
<dbReference type="CDD" id="cd03530">
    <property type="entry name" value="Rieske_NirD_small_Bacillus"/>
    <property type="match status" value="1"/>
</dbReference>
<accession>A0A1J5TN51</accession>
<organism evidence="8">
    <name type="scientific">mine drainage metagenome</name>
    <dbReference type="NCBI Taxonomy" id="410659"/>
    <lineage>
        <taxon>unclassified sequences</taxon>
        <taxon>metagenomes</taxon>
        <taxon>ecological metagenomes</taxon>
    </lineage>
</organism>
<keyword evidence="5" id="KW-0411">Iron-sulfur</keyword>
<protein>
    <submittedName>
        <fullName evidence="8">Assimilatory nitrite reductase small subunit</fullName>
        <ecNumber evidence="8">1.7.1.4</ecNumber>
    </submittedName>
</protein>
<feature type="domain" description="Rieske" evidence="7">
    <location>
        <begin position="4"/>
        <end position="105"/>
    </location>
</feature>
<dbReference type="Gene3D" id="2.102.10.10">
    <property type="entry name" value="Rieske [2Fe-2S] iron-sulphur domain"/>
    <property type="match status" value="1"/>
</dbReference>
<dbReference type="EMBL" id="MLJW01000004">
    <property type="protein sequence ID" value="OIR17648.1"/>
    <property type="molecule type" value="Genomic_DNA"/>
</dbReference>
<dbReference type="GO" id="GO:0046872">
    <property type="term" value="F:metal ion binding"/>
    <property type="evidence" value="ECO:0007669"/>
    <property type="project" value="UniProtKB-KW"/>
</dbReference>